<organism evidence="2 3">
    <name type="scientific">Nocardioides szechwanensis</name>
    <dbReference type="NCBI Taxonomy" id="1005944"/>
    <lineage>
        <taxon>Bacteria</taxon>
        <taxon>Bacillati</taxon>
        <taxon>Actinomycetota</taxon>
        <taxon>Actinomycetes</taxon>
        <taxon>Propionibacteriales</taxon>
        <taxon>Nocardioidaceae</taxon>
        <taxon>Nocardioides</taxon>
    </lineage>
</organism>
<sequence length="430" mass="46920">MAISGRVPLLLLLGFVPLVLRPSLGTVFLWLLAVAVLTVADWALAPRPESLGLARRPTPAVRLGYPAETVLVATNLVRRRVRALVRDAWQPTAGASDNRHRVSLGPGDRTALRTPLLPVRRGDLRATGVTLRLPGPLGLGARQRTVVIDGSVRSLPPFESRKHLPSRLARLRDLDGRSAVRVRGQGTEFDSLREYVQGDDVRSIDWRASARNRNVVVRTWQPERDRRVVLVLDTSRTSAGRVEDVPRLDSAMDAALLLAALAARAGDRIDFVAGDRRVRARVRSAGSRDVAARLQDTMADLEPVIAEADWDALVGAVQGMGRQRALVVLLTPLEPSAIEEGLLTVLPALTRHHRVVLASVRDPALDRLAAERATIDQVYDAAAAEQVLARRRRTADLLRTLGVDVIDADADRLPPALADHYLQLKASGLL</sequence>
<dbReference type="AlphaFoldDB" id="A0A1H0FP39"/>
<dbReference type="InterPro" id="IPR002881">
    <property type="entry name" value="DUF58"/>
</dbReference>
<accession>A0A1H0FP39</accession>
<dbReference type="PANTHER" id="PTHR33608">
    <property type="entry name" value="BLL2464 PROTEIN"/>
    <property type="match status" value="1"/>
</dbReference>
<reference evidence="2 3" key="1">
    <citation type="submission" date="2016-10" db="EMBL/GenBank/DDBJ databases">
        <authorList>
            <person name="de Groot N.N."/>
        </authorList>
    </citation>
    <scope>NUCLEOTIDE SEQUENCE [LARGE SCALE GENOMIC DNA]</scope>
    <source>
        <strain evidence="2 3">CGMCC 1.11147</strain>
    </source>
</reference>
<dbReference type="EMBL" id="FNIC01000005">
    <property type="protein sequence ID" value="SDN96364.1"/>
    <property type="molecule type" value="Genomic_DNA"/>
</dbReference>
<dbReference type="PANTHER" id="PTHR33608:SF3">
    <property type="entry name" value="SLR2013 PROTEIN"/>
    <property type="match status" value="1"/>
</dbReference>
<evidence type="ECO:0000313" key="2">
    <source>
        <dbReference type="EMBL" id="SDN96364.1"/>
    </source>
</evidence>
<keyword evidence="3" id="KW-1185">Reference proteome</keyword>
<gene>
    <name evidence="2" type="ORF">SAMN05192576_3095</name>
</gene>
<protein>
    <submittedName>
        <fullName evidence="2">Uncharacterized conserved protein, DUF58 family, contains vWF domain</fullName>
    </submittedName>
</protein>
<dbReference type="Pfam" id="PF01882">
    <property type="entry name" value="DUF58"/>
    <property type="match status" value="1"/>
</dbReference>
<dbReference type="RefSeq" id="WP_091025705.1">
    <property type="nucleotide sequence ID" value="NZ_BKAE01000018.1"/>
</dbReference>
<feature type="domain" description="DUF58" evidence="1">
    <location>
        <begin position="192"/>
        <end position="368"/>
    </location>
</feature>
<proteinExistence type="predicted"/>
<name>A0A1H0FP39_9ACTN</name>
<dbReference type="STRING" id="1005944.SAMN05192576_3095"/>
<dbReference type="OrthoDB" id="845740at2"/>
<dbReference type="Proteomes" id="UP000199004">
    <property type="component" value="Unassembled WGS sequence"/>
</dbReference>
<evidence type="ECO:0000313" key="3">
    <source>
        <dbReference type="Proteomes" id="UP000199004"/>
    </source>
</evidence>
<evidence type="ECO:0000259" key="1">
    <source>
        <dbReference type="Pfam" id="PF01882"/>
    </source>
</evidence>